<organism evidence="2">
    <name type="scientific">freshwater metagenome</name>
    <dbReference type="NCBI Taxonomy" id="449393"/>
    <lineage>
        <taxon>unclassified sequences</taxon>
        <taxon>metagenomes</taxon>
        <taxon>ecological metagenomes</taxon>
    </lineage>
</organism>
<sequence length="75" mass="8117">MFDGALFLGALALLVWTQLRVIARREHLDARWSWTLLGRDVPAGEGEISHRAVYTVLMYGCAAAAALLVFGSVAA</sequence>
<protein>
    <submittedName>
        <fullName evidence="2">Unannotated protein</fullName>
    </submittedName>
</protein>
<gene>
    <name evidence="2" type="ORF">UFOPK2761_02458</name>
</gene>
<feature type="transmembrane region" description="Helical" evidence="1">
    <location>
        <begin position="52"/>
        <end position="74"/>
    </location>
</feature>
<dbReference type="AlphaFoldDB" id="A0A6J6UGX3"/>
<accession>A0A6J6UGX3</accession>
<keyword evidence="1" id="KW-0472">Membrane</keyword>
<dbReference type="EMBL" id="CAEZYQ010000021">
    <property type="protein sequence ID" value="CAB4758308.1"/>
    <property type="molecule type" value="Genomic_DNA"/>
</dbReference>
<evidence type="ECO:0000256" key="1">
    <source>
        <dbReference type="SAM" id="Phobius"/>
    </source>
</evidence>
<evidence type="ECO:0000313" key="2">
    <source>
        <dbReference type="EMBL" id="CAB4758308.1"/>
    </source>
</evidence>
<keyword evidence="1" id="KW-0812">Transmembrane</keyword>
<proteinExistence type="predicted"/>
<reference evidence="2" key="1">
    <citation type="submission" date="2020-05" db="EMBL/GenBank/DDBJ databases">
        <authorList>
            <person name="Chiriac C."/>
            <person name="Salcher M."/>
            <person name="Ghai R."/>
            <person name="Kavagutti S V."/>
        </authorList>
    </citation>
    <scope>NUCLEOTIDE SEQUENCE</scope>
</reference>
<keyword evidence="1" id="KW-1133">Transmembrane helix</keyword>
<name>A0A6J6UGX3_9ZZZZ</name>